<proteinExistence type="predicted"/>
<dbReference type="NCBIfam" id="TIGR01167">
    <property type="entry name" value="LPXTG_anchor"/>
    <property type="match status" value="1"/>
</dbReference>
<name>A0ABQ6V7D4_9MICO</name>
<evidence type="ECO:0000256" key="1">
    <source>
        <dbReference type="SAM" id="Phobius"/>
    </source>
</evidence>
<gene>
    <name evidence="2" type="ORF">F6A08_00450</name>
</gene>
<accession>A0ABQ6V7D4</accession>
<keyword evidence="1" id="KW-0812">Transmembrane</keyword>
<evidence type="ECO:0000313" key="2">
    <source>
        <dbReference type="EMBL" id="KAB1866340.1"/>
    </source>
</evidence>
<comment type="caution">
    <text evidence="2">The sequence shown here is derived from an EMBL/GenBank/DDBJ whole genome shotgun (WGS) entry which is preliminary data.</text>
</comment>
<keyword evidence="3" id="KW-1185">Reference proteome</keyword>
<reference evidence="3" key="1">
    <citation type="submission" date="2019-09" db="EMBL/GenBank/DDBJ databases">
        <title>Whole genome sequencing of Microbacterium maritypicum.</title>
        <authorList>
            <person name="Lenchi N."/>
        </authorList>
    </citation>
    <scope>NUCLEOTIDE SEQUENCE [LARGE SCALE GENOMIC DNA]</scope>
    <source>
        <strain evidence="3">G1</strain>
    </source>
</reference>
<feature type="transmembrane region" description="Helical" evidence="1">
    <location>
        <begin position="24"/>
        <end position="43"/>
    </location>
</feature>
<dbReference type="RefSeq" id="WP_017203012.1">
    <property type="nucleotide sequence ID" value="NZ_CBDRDE010000005.1"/>
</dbReference>
<dbReference type="GeneID" id="77474891"/>
<keyword evidence="1" id="KW-0472">Membrane</keyword>
<protein>
    <submittedName>
        <fullName evidence="2">LPXTG cell wall anchor domain-containing protein</fullName>
    </submittedName>
</protein>
<dbReference type="Proteomes" id="UP000478836">
    <property type="component" value="Unassembled WGS sequence"/>
</dbReference>
<sequence>MYSNEVSTPIALVGTLAMTGPDSVVTWVVAAAVSMGAGAFLLWRQRLLRHAVADPRGRRDRCR</sequence>
<keyword evidence="1" id="KW-1133">Transmembrane helix</keyword>
<organism evidence="2 3">
    <name type="scientific">Microbacterium algeriense</name>
    <dbReference type="NCBI Taxonomy" id="2615184"/>
    <lineage>
        <taxon>Bacteria</taxon>
        <taxon>Bacillati</taxon>
        <taxon>Actinomycetota</taxon>
        <taxon>Actinomycetes</taxon>
        <taxon>Micrococcales</taxon>
        <taxon>Microbacteriaceae</taxon>
        <taxon>Microbacterium</taxon>
    </lineage>
</organism>
<evidence type="ECO:0000313" key="3">
    <source>
        <dbReference type="Proteomes" id="UP000478836"/>
    </source>
</evidence>
<dbReference type="EMBL" id="WAAO01000001">
    <property type="protein sequence ID" value="KAB1866340.1"/>
    <property type="molecule type" value="Genomic_DNA"/>
</dbReference>